<organism evidence="2 3">
    <name type="scientific">Ilex paraguariensis</name>
    <name type="common">yerba mate</name>
    <dbReference type="NCBI Taxonomy" id="185542"/>
    <lineage>
        <taxon>Eukaryota</taxon>
        <taxon>Viridiplantae</taxon>
        <taxon>Streptophyta</taxon>
        <taxon>Embryophyta</taxon>
        <taxon>Tracheophyta</taxon>
        <taxon>Spermatophyta</taxon>
        <taxon>Magnoliopsida</taxon>
        <taxon>eudicotyledons</taxon>
        <taxon>Gunneridae</taxon>
        <taxon>Pentapetalae</taxon>
        <taxon>asterids</taxon>
        <taxon>campanulids</taxon>
        <taxon>Aquifoliales</taxon>
        <taxon>Aquifoliaceae</taxon>
        <taxon>Ilex</taxon>
    </lineage>
</organism>
<dbReference type="EMBL" id="CAUOFW020002613">
    <property type="protein sequence ID" value="CAK9154961.1"/>
    <property type="molecule type" value="Genomic_DNA"/>
</dbReference>
<evidence type="ECO:0000256" key="1">
    <source>
        <dbReference type="SAM" id="MobiDB-lite"/>
    </source>
</evidence>
<sequence length="78" mass="8589">MISKKRDNLTTVASGNKKEEDEVVVSKKSLRDKEKEIAEGGTKLAMETIRYTVDLTEKGKANQATMEATEGIDLAKES</sequence>
<comment type="caution">
    <text evidence="2">The sequence shown here is derived from an EMBL/GenBank/DDBJ whole genome shotgun (WGS) entry which is preliminary data.</text>
</comment>
<dbReference type="Proteomes" id="UP001642360">
    <property type="component" value="Unassembled WGS sequence"/>
</dbReference>
<evidence type="ECO:0000313" key="3">
    <source>
        <dbReference type="Proteomes" id="UP001642360"/>
    </source>
</evidence>
<name>A0ABC8SFV9_9AQUA</name>
<gene>
    <name evidence="2" type="ORF">ILEXP_LOCUS23332</name>
</gene>
<evidence type="ECO:0000313" key="2">
    <source>
        <dbReference type="EMBL" id="CAK9154961.1"/>
    </source>
</evidence>
<feature type="region of interest" description="Disordered" evidence="1">
    <location>
        <begin position="1"/>
        <end position="20"/>
    </location>
</feature>
<proteinExistence type="predicted"/>
<dbReference type="AlphaFoldDB" id="A0ABC8SFV9"/>
<reference evidence="2 3" key="1">
    <citation type="submission" date="2024-02" db="EMBL/GenBank/DDBJ databases">
        <authorList>
            <person name="Vignale AGUSTIN F."/>
            <person name="Sosa J E."/>
            <person name="Modenutti C."/>
        </authorList>
    </citation>
    <scope>NUCLEOTIDE SEQUENCE [LARGE SCALE GENOMIC DNA]</scope>
</reference>
<keyword evidence="3" id="KW-1185">Reference proteome</keyword>
<protein>
    <submittedName>
        <fullName evidence="2">Uncharacterized protein</fullName>
    </submittedName>
</protein>
<accession>A0ABC8SFV9</accession>